<dbReference type="InterPro" id="IPR050126">
    <property type="entry name" value="Ap4A_hydrolase"/>
</dbReference>
<accession>A0A1C3WU70</accession>
<dbReference type="EMBL" id="FMAH01000040">
    <property type="protein sequence ID" value="SCB43511.1"/>
    <property type="molecule type" value="Genomic_DNA"/>
</dbReference>
<dbReference type="PANTHER" id="PTHR42850:SF2">
    <property type="entry name" value="BLL5683 PROTEIN"/>
    <property type="match status" value="1"/>
</dbReference>
<feature type="domain" description="Calcineurin-like phosphoesterase" evidence="2">
    <location>
        <begin position="1"/>
        <end position="180"/>
    </location>
</feature>
<evidence type="ECO:0000313" key="4">
    <source>
        <dbReference type="Proteomes" id="UP000199435"/>
    </source>
</evidence>
<organism evidence="3 4">
    <name type="scientific">Rhizobium miluonense</name>
    <dbReference type="NCBI Taxonomy" id="411945"/>
    <lineage>
        <taxon>Bacteria</taxon>
        <taxon>Pseudomonadati</taxon>
        <taxon>Pseudomonadota</taxon>
        <taxon>Alphaproteobacteria</taxon>
        <taxon>Hyphomicrobiales</taxon>
        <taxon>Rhizobiaceae</taxon>
        <taxon>Rhizobium/Agrobacterium group</taxon>
        <taxon>Rhizobium</taxon>
    </lineage>
</organism>
<dbReference type="STRING" id="411945.GA0061102_104044"/>
<dbReference type="InterPro" id="IPR011152">
    <property type="entry name" value="Pesterase_MJ0912"/>
</dbReference>
<dbReference type="Gene3D" id="3.60.21.10">
    <property type="match status" value="1"/>
</dbReference>
<dbReference type="PANTHER" id="PTHR42850">
    <property type="entry name" value="METALLOPHOSPHOESTERASE"/>
    <property type="match status" value="1"/>
</dbReference>
<dbReference type="Proteomes" id="UP000199435">
    <property type="component" value="Unassembled WGS sequence"/>
</dbReference>
<name>A0A1C3WU70_9HYPH</name>
<dbReference type="AlphaFoldDB" id="A0A1C3WU70"/>
<evidence type="ECO:0000259" key="2">
    <source>
        <dbReference type="Pfam" id="PF12850"/>
    </source>
</evidence>
<evidence type="ECO:0000256" key="1">
    <source>
        <dbReference type="ARBA" id="ARBA00008950"/>
    </source>
</evidence>
<dbReference type="GO" id="GO:0005737">
    <property type="term" value="C:cytoplasm"/>
    <property type="evidence" value="ECO:0007669"/>
    <property type="project" value="TreeGrafter"/>
</dbReference>
<reference evidence="4" key="1">
    <citation type="submission" date="2016-08" db="EMBL/GenBank/DDBJ databases">
        <authorList>
            <person name="Varghese N."/>
            <person name="Submissions Spin"/>
        </authorList>
    </citation>
    <scope>NUCLEOTIDE SEQUENCE [LARGE SCALE GENOMIC DNA]</scope>
    <source>
        <strain evidence="4">HAMBI 2971</strain>
    </source>
</reference>
<dbReference type="OrthoDB" id="9813918at2"/>
<dbReference type="SUPFAM" id="SSF56300">
    <property type="entry name" value="Metallo-dependent phosphatases"/>
    <property type="match status" value="1"/>
</dbReference>
<dbReference type="CDD" id="cd00838">
    <property type="entry name" value="MPP_superfamily"/>
    <property type="match status" value="1"/>
</dbReference>
<dbReference type="PIRSF" id="PIRSF000883">
    <property type="entry name" value="Pesterase_MJ0912"/>
    <property type="match status" value="1"/>
</dbReference>
<proteinExistence type="inferred from homology"/>
<dbReference type="GO" id="GO:0016791">
    <property type="term" value="F:phosphatase activity"/>
    <property type="evidence" value="ECO:0007669"/>
    <property type="project" value="TreeGrafter"/>
</dbReference>
<gene>
    <name evidence="3" type="ORF">GA0061102_104044</name>
</gene>
<protein>
    <submittedName>
        <fullName evidence="3">Predicted phosphodiesterase</fullName>
    </submittedName>
</protein>
<evidence type="ECO:0000313" key="3">
    <source>
        <dbReference type="EMBL" id="SCB43511.1"/>
    </source>
</evidence>
<dbReference type="Pfam" id="PF12850">
    <property type="entry name" value="Metallophos_2"/>
    <property type="match status" value="1"/>
</dbReference>
<dbReference type="InterPro" id="IPR029052">
    <property type="entry name" value="Metallo-depent_PP-like"/>
</dbReference>
<comment type="similarity">
    <text evidence="1">Belongs to the metallophosphoesterase superfamily. YfcE family.</text>
</comment>
<keyword evidence="4" id="KW-1185">Reference proteome</keyword>
<sequence>MRFAAIADVHGNHLALEAVLEDIRSQGISDIVNLGDCFSGPLTAGRTADLLLALDALTVRGNHDRYLIEQTPGTMHVSDKAAYAELSERHLDWLRSLPFSAVYRNEAYLCHATPAADNVYWLESVSADGHVYQKPLEEIEALAAGIDFPLILCGHTHIPRIVRLSDGRLIVNPGSVGCPAYDDDLPHYHKVEAGHPFASYVILEKKADHWLPIFRQVAYDHMAMARLAAQNSRAELASGLATGWLR</sequence>
<dbReference type="InterPro" id="IPR024654">
    <property type="entry name" value="Calcineurin-like_PHP_lpxH"/>
</dbReference>
<dbReference type="RefSeq" id="WP_092854386.1">
    <property type="nucleotide sequence ID" value="NZ_FMAH01000040.1"/>
</dbReference>